<gene>
    <name evidence="1" type="ORF">PSON_ATCC_30995.1.T3740001</name>
</gene>
<proteinExistence type="predicted"/>
<accession>A0A8S1RW41</accession>
<keyword evidence="2" id="KW-1185">Reference proteome</keyword>
<evidence type="ECO:0000313" key="2">
    <source>
        <dbReference type="Proteomes" id="UP000692954"/>
    </source>
</evidence>
<reference evidence="1" key="1">
    <citation type="submission" date="2021-01" db="EMBL/GenBank/DDBJ databases">
        <authorList>
            <consortium name="Genoscope - CEA"/>
            <person name="William W."/>
        </authorList>
    </citation>
    <scope>NUCLEOTIDE SEQUENCE</scope>
</reference>
<organism evidence="1 2">
    <name type="scientific">Paramecium sonneborni</name>
    <dbReference type="NCBI Taxonomy" id="65129"/>
    <lineage>
        <taxon>Eukaryota</taxon>
        <taxon>Sar</taxon>
        <taxon>Alveolata</taxon>
        <taxon>Ciliophora</taxon>
        <taxon>Intramacronucleata</taxon>
        <taxon>Oligohymenophorea</taxon>
        <taxon>Peniculida</taxon>
        <taxon>Parameciidae</taxon>
        <taxon>Paramecium</taxon>
    </lineage>
</organism>
<dbReference type="AlphaFoldDB" id="A0A8S1RW41"/>
<sequence length="192" mass="22616">MEINDFIQQLHDSKYKGMKITLNEEPSFIQLQQLFRQLRKFYQYIYQLYILFIKIFLKGSSNTCHQCDTNCLTSLNDAKICISCVLVYFKDKYTECSNKCFTFVVPDTQFILCYVGRYFNINYCSPYPNTCTNCENSQNIHACSKSSYLNNNFFSVCSIKFQECVYSSTKFTNCYDGKYESVFQVMNFANYA</sequence>
<evidence type="ECO:0000313" key="1">
    <source>
        <dbReference type="EMBL" id="CAD8131099.1"/>
    </source>
</evidence>
<dbReference type="Proteomes" id="UP000692954">
    <property type="component" value="Unassembled WGS sequence"/>
</dbReference>
<name>A0A8S1RW41_9CILI</name>
<dbReference type="EMBL" id="CAJJDN010000374">
    <property type="protein sequence ID" value="CAD8131099.1"/>
    <property type="molecule type" value="Genomic_DNA"/>
</dbReference>
<comment type="caution">
    <text evidence="1">The sequence shown here is derived from an EMBL/GenBank/DDBJ whole genome shotgun (WGS) entry which is preliminary data.</text>
</comment>
<protein>
    <submittedName>
        <fullName evidence="1">Uncharacterized protein</fullName>
    </submittedName>
</protein>